<dbReference type="GO" id="GO:0032259">
    <property type="term" value="P:methylation"/>
    <property type="evidence" value="ECO:0007669"/>
    <property type="project" value="UniProtKB-KW"/>
</dbReference>
<feature type="domain" description="Methyltransferase" evidence="2">
    <location>
        <begin position="46"/>
        <end position="139"/>
    </location>
</feature>
<dbReference type="STRING" id="643867.Ftrac_2216"/>
<proteinExistence type="predicted"/>
<dbReference type="Gene3D" id="3.40.50.150">
    <property type="entry name" value="Vaccinia Virus protein VP39"/>
    <property type="match status" value="1"/>
</dbReference>
<dbReference type="InterPro" id="IPR029063">
    <property type="entry name" value="SAM-dependent_MTases_sf"/>
</dbReference>
<dbReference type="GO" id="GO:0008168">
    <property type="term" value="F:methyltransferase activity"/>
    <property type="evidence" value="ECO:0007669"/>
    <property type="project" value="UniProtKB-KW"/>
</dbReference>
<keyword evidence="3" id="KW-0489">Methyltransferase</keyword>
<evidence type="ECO:0000313" key="3">
    <source>
        <dbReference type="EMBL" id="ADR22196.1"/>
    </source>
</evidence>
<dbReference type="RefSeq" id="WP_013454339.1">
    <property type="nucleotide sequence ID" value="NC_014759.1"/>
</dbReference>
<dbReference type="OrthoDB" id="9789123at2"/>
<organism evidence="3 4">
    <name type="scientific">Marivirga tractuosa (strain ATCC 23168 / DSM 4126 / NBRC 15989 / NCIMB 1408 / VKM B-1430 / H-43)</name>
    <name type="common">Microscilla tractuosa</name>
    <name type="synonym">Flexibacter tractuosus</name>
    <dbReference type="NCBI Taxonomy" id="643867"/>
    <lineage>
        <taxon>Bacteria</taxon>
        <taxon>Pseudomonadati</taxon>
        <taxon>Bacteroidota</taxon>
        <taxon>Cytophagia</taxon>
        <taxon>Cytophagales</taxon>
        <taxon>Marivirgaceae</taxon>
        <taxon>Marivirga</taxon>
    </lineage>
</organism>
<dbReference type="InterPro" id="IPR041698">
    <property type="entry name" value="Methyltransf_25"/>
</dbReference>
<dbReference type="Pfam" id="PF13649">
    <property type="entry name" value="Methyltransf_25"/>
    <property type="match status" value="1"/>
</dbReference>
<accession>E4TVU8</accession>
<reference evidence="3 4" key="1">
    <citation type="journal article" date="2011" name="Stand. Genomic Sci.">
        <title>Complete genome sequence of Marivirga tractuosa type strain (H-43).</title>
        <authorList>
            <person name="Pagani I."/>
            <person name="Chertkov O."/>
            <person name="Lapidus A."/>
            <person name="Lucas S."/>
            <person name="Del Rio T.G."/>
            <person name="Tice H."/>
            <person name="Copeland A."/>
            <person name="Cheng J.F."/>
            <person name="Nolan M."/>
            <person name="Saunders E."/>
            <person name="Pitluck S."/>
            <person name="Held B."/>
            <person name="Goodwin L."/>
            <person name="Liolios K."/>
            <person name="Ovchinikova G."/>
            <person name="Ivanova N."/>
            <person name="Mavromatis K."/>
            <person name="Pati A."/>
            <person name="Chen A."/>
            <person name="Palaniappan K."/>
            <person name="Land M."/>
            <person name="Hauser L."/>
            <person name="Jeffries C.D."/>
            <person name="Detter J.C."/>
            <person name="Han C."/>
            <person name="Tapia R."/>
            <person name="Ngatchou-Djao O.D."/>
            <person name="Rohde M."/>
            <person name="Goker M."/>
            <person name="Spring S."/>
            <person name="Sikorski J."/>
            <person name="Woyke T."/>
            <person name="Bristow J."/>
            <person name="Eisen J.A."/>
            <person name="Markowitz V."/>
            <person name="Hugenholtz P."/>
            <person name="Klenk H.P."/>
            <person name="Kyrpides N.C."/>
        </authorList>
    </citation>
    <scope>NUCLEOTIDE SEQUENCE [LARGE SCALE GENOMIC DNA]</scope>
    <source>
        <strain evidence="4">ATCC 23168 / DSM 4126 / NBRC 15989 / NCIMB 1408 / VKM B-1430 / H-43</strain>
    </source>
</reference>
<protein>
    <submittedName>
        <fullName evidence="3">Methyltransferase type 11</fullName>
    </submittedName>
</protein>
<dbReference type="eggNOG" id="COG2230">
    <property type="taxonomic scope" value="Bacteria"/>
</dbReference>
<evidence type="ECO:0000313" key="4">
    <source>
        <dbReference type="Proteomes" id="UP000008720"/>
    </source>
</evidence>
<dbReference type="PANTHER" id="PTHR43861:SF6">
    <property type="entry name" value="METHYLTRANSFERASE TYPE 11"/>
    <property type="match status" value="1"/>
</dbReference>
<name>E4TVU8_MARTH</name>
<evidence type="ECO:0000256" key="1">
    <source>
        <dbReference type="ARBA" id="ARBA00022679"/>
    </source>
</evidence>
<dbReference type="EMBL" id="CP002349">
    <property type="protein sequence ID" value="ADR22196.1"/>
    <property type="molecule type" value="Genomic_DNA"/>
</dbReference>
<dbReference type="AlphaFoldDB" id="E4TVU8"/>
<dbReference type="CDD" id="cd02440">
    <property type="entry name" value="AdoMet_MTases"/>
    <property type="match status" value="1"/>
</dbReference>
<evidence type="ECO:0000259" key="2">
    <source>
        <dbReference type="Pfam" id="PF13649"/>
    </source>
</evidence>
<dbReference type="Proteomes" id="UP000008720">
    <property type="component" value="Chromosome"/>
</dbReference>
<gene>
    <name evidence="3" type="ordered locus">Ftrac_2216</name>
</gene>
<dbReference type="HOGENOM" id="CLU_1060923_0_0_10"/>
<keyword evidence="1" id="KW-0808">Transferase</keyword>
<sequence length="262" mass="30332">MNQIEVKHFYDSFKNKLINDFLAPNIRIENAIKLAIKNIPKSSKSVLDLGFGLGWSSYEIAKHFPEAQINGFDISEELTRTAKDLFKVSNLSYKSMDLTQFFPKGSFDAIVLLDVFEHIPVSARETFYVNIQNSLSEQGRVILTCPTIFHQNYLRKNNPAGLQPVDENVDLNVILDFASKTETNLAHFEYLNIWNSRDYFFAIIERPYKYHTSHINQYEKKINLLDFYSKYSLLKVSNLSNSMLPELSLKQKLKLRLKSTAN</sequence>
<dbReference type="SUPFAM" id="SSF53335">
    <property type="entry name" value="S-adenosyl-L-methionine-dependent methyltransferases"/>
    <property type="match status" value="1"/>
</dbReference>
<dbReference type="PANTHER" id="PTHR43861">
    <property type="entry name" value="TRANS-ACONITATE 2-METHYLTRANSFERASE-RELATED"/>
    <property type="match status" value="1"/>
</dbReference>
<dbReference type="KEGG" id="mtt:Ftrac_2216"/>
<keyword evidence="4" id="KW-1185">Reference proteome</keyword>